<dbReference type="AlphaFoldDB" id="A0AAD9Z955"/>
<keyword evidence="2" id="KW-1185">Reference proteome</keyword>
<evidence type="ECO:0000313" key="2">
    <source>
        <dbReference type="Proteomes" id="UP001276659"/>
    </source>
</evidence>
<dbReference type="Proteomes" id="UP001276659">
    <property type="component" value="Unassembled WGS sequence"/>
</dbReference>
<name>A0AAD9Z955_9LECA</name>
<proteinExistence type="predicted"/>
<comment type="caution">
    <text evidence="1">The sequence shown here is derived from an EMBL/GenBank/DDBJ whole genome shotgun (WGS) entry which is preliminary data.</text>
</comment>
<organism evidence="1 2">
    <name type="scientific">Lepraria neglecta</name>
    <dbReference type="NCBI Taxonomy" id="209136"/>
    <lineage>
        <taxon>Eukaryota</taxon>
        <taxon>Fungi</taxon>
        <taxon>Dikarya</taxon>
        <taxon>Ascomycota</taxon>
        <taxon>Pezizomycotina</taxon>
        <taxon>Lecanoromycetes</taxon>
        <taxon>OSLEUM clade</taxon>
        <taxon>Lecanoromycetidae</taxon>
        <taxon>Lecanorales</taxon>
        <taxon>Lecanorineae</taxon>
        <taxon>Stereocaulaceae</taxon>
        <taxon>Lepraria</taxon>
    </lineage>
</organism>
<accession>A0AAD9Z955</accession>
<reference evidence="1" key="1">
    <citation type="submission" date="2022-11" db="EMBL/GenBank/DDBJ databases">
        <title>Chromosomal genome sequence assembly and mating type (MAT) locus characterization of the leprose asexual lichenized fungus Lepraria neglecta (Nyl.) Erichsen.</title>
        <authorList>
            <person name="Allen J.L."/>
            <person name="Pfeffer B."/>
        </authorList>
    </citation>
    <scope>NUCLEOTIDE SEQUENCE</scope>
    <source>
        <strain evidence="1">Allen 5258</strain>
    </source>
</reference>
<dbReference type="EMBL" id="JASNWA010000007">
    <property type="protein sequence ID" value="KAK3173241.1"/>
    <property type="molecule type" value="Genomic_DNA"/>
</dbReference>
<protein>
    <submittedName>
        <fullName evidence="1">Uncharacterized protein</fullName>
    </submittedName>
</protein>
<evidence type="ECO:0000313" key="1">
    <source>
        <dbReference type="EMBL" id="KAK3173241.1"/>
    </source>
</evidence>
<gene>
    <name evidence="1" type="ORF">OEA41_006570</name>
</gene>
<sequence>MNSTPILAVPREIRDGIYELLYEDADLHKRIILQRGEDHTITGTYFRGDTQMPVTLLAMLQLNRQVAAEFATNFYGGHTFVGKLSALFLFLRGLGSCKTLIKKVEVEDRFEFWEPGHIGLLLSVFNTLDTLSNLQTLKVTAMTRNLKDALAKPVDHGWSEFTQGVDIIIVIEYYRHKHEPLPRTKYVVSYLFSGLQILIWRRVKGQSEFRAEVAKQLLDSYRRSDKPVAQF</sequence>